<name>A0A1I8BD04_MELHA</name>
<keyword evidence="1" id="KW-1185">Reference proteome</keyword>
<organism evidence="1 2">
    <name type="scientific">Meloidogyne hapla</name>
    <name type="common">Root-knot nematode worm</name>
    <dbReference type="NCBI Taxonomy" id="6305"/>
    <lineage>
        <taxon>Eukaryota</taxon>
        <taxon>Metazoa</taxon>
        <taxon>Ecdysozoa</taxon>
        <taxon>Nematoda</taxon>
        <taxon>Chromadorea</taxon>
        <taxon>Rhabditida</taxon>
        <taxon>Tylenchina</taxon>
        <taxon>Tylenchomorpha</taxon>
        <taxon>Tylenchoidea</taxon>
        <taxon>Meloidogynidae</taxon>
        <taxon>Meloidogyninae</taxon>
        <taxon>Meloidogyne</taxon>
    </lineage>
</organism>
<accession>A0A1I8BD04</accession>
<sequence length="193" mass="22520">MSVSGTLQQLLALADEQNQKTINFDNINGQQHVCEITEKESQQTIEKQQQTFCQLSEENKEEKTEFVQNSEINEWKETENTTTEERSAFIQKTNGGSIEDKNEEENGEQQQIENKIVKSSISCPIAVDVNQLNDLASKIRKDAIFPGFAEFYKAFKLWQRLFLRKFRVASSERHEKGSELEGHFKYKYVVYHW</sequence>
<reference evidence="2" key="1">
    <citation type="submission" date="2016-11" db="UniProtKB">
        <authorList>
            <consortium name="WormBaseParasite"/>
        </authorList>
    </citation>
    <scope>IDENTIFICATION</scope>
</reference>
<proteinExistence type="predicted"/>
<evidence type="ECO:0000313" key="2">
    <source>
        <dbReference type="WBParaSite" id="MhA1_Contig202.frz3.gene10"/>
    </source>
</evidence>
<evidence type="ECO:0000313" key="1">
    <source>
        <dbReference type="Proteomes" id="UP000095281"/>
    </source>
</evidence>
<protein>
    <submittedName>
        <fullName evidence="2">Uncharacterized protein</fullName>
    </submittedName>
</protein>
<dbReference type="WBParaSite" id="MhA1_Contig202.frz3.gene10">
    <property type="protein sequence ID" value="MhA1_Contig202.frz3.gene10"/>
    <property type="gene ID" value="MhA1_Contig202.frz3.gene10"/>
</dbReference>
<dbReference type="Proteomes" id="UP000095281">
    <property type="component" value="Unplaced"/>
</dbReference>
<dbReference type="AlphaFoldDB" id="A0A1I8BD04"/>